<dbReference type="EMBL" id="MSCI01000001">
    <property type="protein sequence ID" value="PQJ64017.1"/>
    <property type="molecule type" value="Genomic_DNA"/>
</dbReference>
<evidence type="ECO:0008006" key="4">
    <source>
        <dbReference type="Google" id="ProtNLM"/>
    </source>
</evidence>
<evidence type="ECO:0000313" key="2">
    <source>
        <dbReference type="EMBL" id="PQJ64017.1"/>
    </source>
</evidence>
<comment type="caution">
    <text evidence="2">The sequence shown here is derived from an EMBL/GenBank/DDBJ whole genome shotgun (WGS) entry which is preliminary data.</text>
</comment>
<keyword evidence="1" id="KW-0732">Signal</keyword>
<feature type="signal peptide" evidence="1">
    <location>
        <begin position="1"/>
        <end position="17"/>
    </location>
</feature>
<gene>
    <name evidence="2" type="ORF">BTO10_04280</name>
</gene>
<evidence type="ECO:0000256" key="1">
    <source>
        <dbReference type="SAM" id="SignalP"/>
    </source>
</evidence>
<dbReference type="Gene3D" id="3.10.28.20">
    <property type="entry name" value="Acetamidase/Formamidase-like domains"/>
    <property type="match status" value="1"/>
</dbReference>
<sequence length="324" mass="36629">MKTLALITSLSSACAFASPSWYGEVPLDTNLSYGFGQGSTYQQAKDAAYHDLAKSVENRVVSKTISSKSFENGELKKSAASHKESITSVVFRNNVTIINSEQLNNQFYVQVEYDPKSFAQKLADWLKQSQCQSDLHPYWTETTMLQNWVEQHQCLPNISIERFAGGWQLTNSSGHLVLPESQYNYLFFNHSAKSLNIRSTKRRLTAGDNYFIRLEANQAGYLSLFQVYEDGSTGVLVENKQVINGDSIEFPDRKMYDGIEALLNEGQETYDTNIALLCPSEIDTSRFEILDESRLSTDTPGFGLILKYLDECEFVMERLSIEKA</sequence>
<name>A0A2S7VPD2_9VIBR</name>
<dbReference type="Proteomes" id="UP000238707">
    <property type="component" value="Unassembled WGS sequence"/>
</dbReference>
<feature type="chain" id="PRO_5015559323" description="DUF4384 domain-containing protein" evidence="1">
    <location>
        <begin position="18"/>
        <end position="324"/>
    </location>
</feature>
<reference evidence="2 3" key="1">
    <citation type="submission" date="2016-12" db="EMBL/GenBank/DDBJ databases">
        <title>Diversity of luminous bacteria.</title>
        <authorList>
            <person name="Yoshizawa S."/>
            <person name="Kogure K."/>
        </authorList>
    </citation>
    <scope>NUCLEOTIDE SEQUENCE [LARGE SCALE GENOMIC DNA]</scope>
    <source>
        <strain evidence="2 3">LC2-408</strain>
    </source>
</reference>
<evidence type="ECO:0000313" key="3">
    <source>
        <dbReference type="Proteomes" id="UP000238707"/>
    </source>
</evidence>
<dbReference type="RefSeq" id="WP_105023680.1">
    <property type="nucleotide sequence ID" value="NZ_MSCI01000001.1"/>
</dbReference>
<keyword evidence="3" id="KW-1185">Reference proteome</keyword>
<accession>A0A2S7VPD2</accession>
<dbReference type="AlphaFoldDB" id="A0A2S7VPD2"/>
<proteinExistence type="predicted"/>
<organism evidence="2 3">
    <name type="scientific">Vibrio chagasii</name>
    <dbReference type="NCBI Taxonomy" id="170679"/>
    <lineage>
        <taxon>Bacteria</taxon>
        <taxon>Pseudomonadati</taxon>
        <taxon>Pseudomonadota</taxon>
        <taxon>Gammaproteobacteria</taxon>
        <taxon>Vibrionales</taxon>
        <taxon>Vibrionaceae</taxon>
        <taxon>Vibrio</taxon>
    </lineage>
</organism>
<protein>
    <recommendedName>
        <fullName evidence="4">DUF4384 domain-containing protein</fullName>
    </recommendedName>
</protein>